<dbReference type="Pfam" id="PF22741">
    <property type="entry name" value="PTP-NADK"/>
    <property type="match status" value="1"/>
</dbReference>
<dbReference type="OrthoDB" id="9814896at2"/>
<evidence type="ECO:0000313" key="3">
    <source>
        <dbReference type="Proteomes" id="UP000198346"/>
    </source>
</evidence>
<reference evidence="2 3" key="1">
    <citation type="submission" date="2017-07" db="EMBL/GenBank/DDBJ databases">
        <authorList>
            <person name="Sun Z.S."/>
            <person name="Albrecht U."/>
            <person name="Echele G."/>
            <person name="Lee C.C."/>
        </authorList>
    </citation>
    <scope>NUCLEOTIDE SEQUENCE [LARGE SCALE GENOMIC DNA]</scope>
    <source>
        <strain evidence="2 3">CGMCC 1.12710</strain>
    </source>
</reference>
<name>A0A239PSA8_9PROT</name>
<dbReference type="Proteomes" id="UP000198346">
    <property type="component" value="Unassembled WGS sequence"/>
</dbReference>
<accession>A0A239PSA8</accession>
<dbReference type="EMBL" id="FZQA01000003">
    <property type="protein sequence ID" value="SNT73179.1"/>
    <property type="molecule type" value="Genomic_DNA"/>
</dbReference>
<proteinExistence type="predicted"/>
<evidence type="ECO:0000259" key="1">
    <source>
        <dbReference type="Pfam" id="PF22741"/>
    </source>
</evidence>
<dbReference type="InterPro" id="IPR055214">
    <property type="entry name" value="PTP-NADK"/>
</dbReference>
<dbReference type="AlphaFoldDB" id="A0A239PSA8"/>
<dbReference type="SUPFAM" id="SSF52799">
    <property type="entry name" value="(Phosphotyrosine protein) phosphatases II"/>
    <property type="match status" value="1"/>
</dbReference>
<dbReference type="Gene3D" id="3.90.190.10">
    <property type="entry name" value="Protein tyrosine phosphatase superfamily"/>
    <property type="match status" value="1"/>
</dbReference>
<evidence type="ECO:0000313" key="2">
    <source>
        <dbReference type="EMBL" id="SNT73179.1"/>
    </source>
</evidence>
<protein>
    <submittedName>
        <fullName evidence="2">Protein tyrosine/serine phosphatase</fullName>
    </submittedName>
</protein>
<keyword evidence="3" id="KW-1185">Reference proteome</keyword>
<dbReference type="InterPro" id="IPR029021">
    <property type="entry name" value="Prot-tyrosine_phosphatase-like"/>
</dbReference>
<feature type="domain" description="DSP-PTPase phosphatase fused to NAD+ Kinase" evidence="1">
    <location>
        <begin position="45"/>
        <end position="152"/>
    </location>
</feature>
<organism evidence="2 3">
    <name type="scientific">Amphiplicatus metriothermophilus</name>
    <dbReference type="NCBI Taxonomy" id="1519374"/>
    <lineage>
        <taxon>Bacteria</taxon>
        <taxon>Pseudomonadati</taxon>
        <taxon>Pseudomonadota</taxon>
        <taxon>Alphaproteobacteria</taxon>
        <taxon>Parvularculales</taxon>
        <taxon>Parvularculaceae</taxon>
        <taxon>Amphiplicatus</taxon>
    </lineage>
</organism>
<sequence>MADPVTREEFATPAGRRRAWRELMFADHGALRLFYRNVHEIAPGRMWRSYQPSPGQLRRWRERGVKTVVNLRGDKPSGFYFLEEDACRRLGLRLVTFRVFSREAPSREILHGARRLFDEIEYPALMHCKSGADRVGLMATLFLFLHEGVPLDAAMRQLSWRYGHIRHGKTGVIDRAFEDYIDYARRAGKSLSSVDDFFEWVDGVYDPARVKAAFMGSWWGNLLTERVLRRE</sequence>
<gene>
    <name evidence="2" type="ORF">SAMN06297382_1576</name>
</gene>
<dbReference type="RefSeq" id="WP_089412062.1">
    <property type="nucleotide sequence ID" value="NZ_FZQA01000003.1"/>
</dbReference>